<evidence type="ECO:0000256" key="14">
    <source>
        <dbReference type="ARBA" id="ARBA00038000"/>
    </source>
</evidence>
<dbReference type="GO" id="GO:0006281">
    <property type="term" value="P:DNA repair"/>
    <property type="evidence" value="ECO:0007669"/>
    <property type="project" value="UniProtKB-KW"/>
</dbReference>
<dbReference type="GO" id="GO:0008270">
    <property type="term" value="F:zinc ion binding"/>
    <property type="evidence" value="ECO:0007669"/>
    <property type="project" value="UniProtKB-KW"/>
</dbReference>
<dbReference type="Gene3D" id="1.10.8.280">
    <property type="entry name" value="ABC transporter ATPase domain-like"/>
    <property type="match status" value="1"/>
</dbReference>
<dbReference type="Proteomes" id="UP000014605">
    <property type="component" value="Unassembled WGS sequence"/>
</dbReference>
<keyword evidence="12" id="KW-0238">DNA-binding</keyword>
<dbReference type="Pfam" id="PF17755">
    <property type="entry name" value="UvrA_DNA-bind"/>
    <property type="match status" value="1"/>
</dbReference>
<dbReference type="InterPro" id="IPR041552">
    <property type="entry name" value="UvrA_DNA-bd"/>
</dbReference>
<accession>S3MDX3</accession>
<evidence type="ECO:0000256" key="15">
    <source>
        <dbReference type="ARBA" id="ARBA00039316"/>
    </source>
</evidence>
<dbReference type="InterPro" id="IPR017871">
    <property type="entry name" value="ABC_transporter-like_CS"/>
</dbReference>
<organism evidence="18 19">
    <name type="scientific">Treponema vincentii F0403</name>
    <dbReference type="NCBI Taxonomy" id="1125702"/>
    <lineage>
        <taxon>Bacteria</taxon>
        <taxon>Pseudomonadati</taxon>
        <taxon>Spirochaetota</taxon>
        <taxon>Spirochaetia</taxon>
        <taxon>Spirochaetales</taxon>
        <taxon>Treponemataceae</taxon>
        <taxon>Treponema</taxon>
    </lineage>
</organism>
<keyword evidence="3" id="KW-0479">Metal-binding</keyword>
<keyword evidence="4" id="KW-0677">Repeat</keyword>
<evidence type="ECO:0000256" key="1">
    <source>
        <dbReference type="ARBA" id="ARBA00004496"/>
    </source>
</evidence>
<name>S3MDX3_9SPIR</name>
<keyword evidence="7" id="KW-0228">DNA excision</keyword>
<keyword evidence="8" id="KW-0863">Zinc-finger</keyword>
<keyword evidence="2" id="KW-0963">Cytoplasm</keyword>
<evidence type="ECO:0000256" key="12">
    <source>
        <dbReference type="ARBA" id="ARBA00023125"/>
    </source>
</evidence>
<dbReference type="PANTHER" id="PTHR43152">
    <property type="entry name" value="UVRABC SYSTEM PROTEIN A"/>
    <property type="match status" value="1"/>
</dbReference>
<keyword evidence="19" id="KW-1185">Reference proteome</keyword>
<dbReference type="HOGENOM" id="CLU_001370_2_1_12"/>
<dbReference type="Gene3D" id="3.40.50.300">
    <property type="entry name" value="P-loop containing nucleotide triphosphate hydrolases"/>
    <property type="match status" value="2"/>
</dbReference>
<keyword evidence="6" id="KW-0227">DNA damage</keyword>
<keyword evidence="9" id="KW-0862">Zinc</keyword>
<dbReference type="GO" id="GO:0016887">
    <property type="term" value="F:ATP hydrolysis activity"/>
    <property type="evidence" value="ECO:0007669"/>
    <property type="project" value="InterPro"/>
</dbReference>
<keyword evidence="10" id="KW-0067">ATP-binding</keyword>
<evidence type="ECO:0000256" key="16">
    <source>
        <dbReference type="ARBA" id="ARBA00042156"/>
    </source>
</evidence>
<evidence type="ECO:0000256" key="11">
    <source>
        <dbReference type="ARBA" id="ARBA00022881"/>
    </source>
</evidence>
<dbReference type="AlphaFoldDB" id="S3MDX3"/>
<dbReference type="PROSITE" id="PS00211">
    <property type="entry name" value="ABC_TRANSPORTER_1"/>
    <property type="match status" value="1"/>
</dbReference>
<dbReference type="GO" id="GO:0005524">
    <property type="term" value="F:ATP binding"/>
    <property type="evidence" value="ECO:0007669"/>
    <property type="project" value="UniProtKB-KW"/>
</dbReference>
<dbReference type="InterPro" id="IPR003439">
    <property type="entry name" value="ABC_transporter-like_ATP-bd"/>
</dbReference>
<reference evidence="18 19" key="1">
    <citation type="submission" date="2013-04" db="EMBL/GenBank/DDBJ databases">
        <title>The Genome Sequence of Treponema vincentii F0403.</title>
        <authorList>
            <consortium name="The Broad Institute Genomics Platform"/>
            <person name="Earl A."/>
            <person name="Ward D."/>
            <person name="Feldgarden M."/>
            <person name="Gevers D."/>
            <person name="Leonetti C."/>
            <person name="Izard J."/>
            <person name="Walker B."/>
            <person name="Young S."/>
            <person name="Zeng Q."/>
            <person name="Gargeya S."/>
            <person name="Fitzgerald M."/>
            <person name="Haas B."/>
            <person name="Abouelleil A."/>
            <person name="Allen A.W."/>
            <person name="Alvarado L."/>
            <person name="Arachchi H.M."/>
            <person name="Berlin A.M."/>
            <person name="Chapman S.B."/>
            <person name="Gainer-Dewar J."/>
            <person name="Goldberg J."/>
            <person name="Griggs A."/>
            <person name="Gujja S."/>
            <person name="Hansen M."/>
            <person name="Howarth C."/>
            <person name="Imamovic A."/>
            <person name="Ireland A."/>
            <person name="Larimer J."/>
            <person name="McCowan C."/>
            <person name="Murphy C."/>
            <person name="Pearson M."/>
            <person name="Poon T.W."/>
            <person name="Priest M."/>
            <person name="Roberts A."/>
            <person name="Saif S."/>
            <person name="Shea T."/>
            <person name="Sisk P."/>
            <person name="Sykes S."/>
            <person name="Wortman J."/>
            <person name="Nusbaum C."/>
            <person name="Birren B."/>
        </authorList>
    </citation>
    <scope>NUCLEOTIDE SEQUENCE [LARGE SCALE GENOMIC DNA]</scope>
    <source>
        <strain evidence="18 19">F0403</strain>
    </source>
</reference>
<dbReference type="InterPro" id="IPR027417">
    <property type="entry name" value="P-loop_NTPase"/>
</dbReference>
<comment type="similarity">
    <text evidence="14">Belongs to the ABC transporter superfamily. UvrA family.</text>
</comment>
<evidence type="ECO:0000259" key="17">
    <source>
        <dbReference type="PROSITE" id="PS50893"/>
    </source>
</evidence>
<evidence type="ECO:0000256" key="4">
    <source>
        <dbReference type="ARBA" id="ARBA00022737"/>
    </source>
</evidence>
<feature type="domain" description="ABC transporter" evidence="17">
    <location>
        <begin position="517"/>
        <end position="856"/>
    </location>
</feature>
<evidence type="ECO:0000256" key="3">
    <source>
        <dbReference type="ARBA" id="ARBA00022723"/>
    </source>
</evidence>
<evidence type="ECO:0000256" key="9">
    <source>
        <dbReference type="ARBA" id="ARBA00022833"/>
    </source>
</evidence>
<dbReference type="GO" id="GO:0003677">
    <property type="term" value="F:DNA binding"/>
    <property type="evidence" value="ECO:0007669"/>
    <property type="project" value="UniProtKB-KW"/>
</dbReference>
<keyword evidence="11" id="KW-0267">Excision nuclease</keyword>
<sequence length="865" mass="92937">MDCRIQEIMLLSVMSKGKEECMQHDKKRRPRHISIKGARVHNLKNIDVDIPLEMLVAIAGVSGSGKSSLALGTLYAEGSRRYLEALSTYTRRRITQSGRADIDEIHHIPAALALHQRPGIPGVRSTFGTASELLNSLRLMFSRLGSHVCPNGHRTPASMAVALMQPIVCPVCGESFYGPGAEAMAFNSDGACPVCSGTGMVREVDDSTLVPDESLSIEDGAVLPWKLFGLIAMPKTVAELGVRIDVPFSELTEEERHTVFAGEETKKMIVWHSKNGKVFELNCTYYNAHRAAENALHNVESEKGLDKIRKFLREAPCPECKGTRLSKAVRATTLAGKNLAEATALTLDELLQWVDIVPATLPPEMRPMALSIIGSLTDNARRLKDLGLGYLSLDRASSTLSTGERQRVQLARAVRNETLGVLYVLDEPSIGLHPSNIDGLMEVVNSLIADGNSVVLVDHDVHVLKRADYIIEMGPLAGNEGGTVIAQGSVEEIAQNPASKIAGFITETETVLTRKRAAKKDLFANGTIHLETEQIHTVHALKVDIPKGRLTAVTGVSGSGKTTLVLENLIPALQAAAGGNKVPPHVSKISAEGITRVNLIDAAPIGINVRSTIATYSGISDDLRKLFAGTKAAKEKKLTASEFSYNTGTLRCPTCDGTGQISLDVQFLPDVTITCPDCGGSRFGKEAESILWTPKKSEQSYSLPELMRMTVRKALPVFSASGVHKIAENLSVLQNLGLGYLTLGEDTPALSGGEAQRLKLAAEMGKTQNDAVFVFDEPTIGLHPLDVQVLLGVFHRLVKAGATVVVIEHDLDVIANSDYIIDMGPGGGAAGGKIVAYGTPEEITQNPASITGRYLAEVLKYGVIQ</sequence>
<dbReference type="PATRIC" id="fig|1125702.3.peg.1124"/>
<evidence type="ECO:0000256" key="7">
    <source>
        <dbReference type="ARBA" id="ARBA00022769"/>
    </source>
</evidence>
<comment type="subcellular location">
    <subcellularLocation>
        <location evidence="1">Cytoplasm</location>
    </subcellularLocation>
</comment>
<dbReference type="GO" id="GO:0004518">
    <property type="term" value="F:nuclease activity"/>
    <property type="evidence" value="ECO:0007669"/>
    <property type="project" value="UniProtKB-KW"/>
</dbReference>
<gene>
    <name evidence="18" type="ORF">HMPREF1222_01083</name>
</gene>
<evidence type="ECO:0000313" key="18">
    <source>
        <dbReference type="EMBL" id="EPF47259.1"/>
    </source>
</evidence>
<evidence type="ECO:0000256" key="13">
    <source>
        <dbReference type="ARBA" id="ARBA00023204"/>
    </source>
</evidence>
<evidence type="ECO:0000313" key="19">
    <source>
        <dbReference type="Proteomes" id="UP000014605"/>
    </source>
</evidence>
<comment type="caution">
    <text evidence="18">The sequence shown here is derived from an EMBL/GenBank/DDBJ whole genome shotgun (WGS) entry which is preliminary data.</text>
</comment>
<dbReference type="GO" id="GO:0005737">
    <property type="term" value="C:cytoplasm"/>
    <property type="evidence" value="ECO:0007669"/>
    <property type="project" value="UniProtKB-SubCell"/>
</dbReference>
<feature type="domain" description="ABC transporter" evidence="17">
    <location>
        <begin position="28"/>
        <end position="506"/>
    </location>
</feature>
<proteinExistence type="inferred from homology"/>
<keyword evidence="5" id="KW-0547">Nucleotide-binding</keyword>
<dbReference type="PANTHER" id="PTHR43152:SF1">
    <property type="entry name" value="UVRA PROTEIN"/>
    <property type="match status" value="1"/>
</dbReference>
<dbReference type="PROSITE" id="PS50893">
    <property type="entry name" value="ABC_TRANSPORTER_2"/>
    <property type="match status" value="2"/>
</dbReference>
<protein>
    <recommendedName>
        <fullName evidence="15">UvrABC system protein A</fullName>
    </recommendedName>
    <alternativeName>
        <fullName evidence="16">Excinuclease ABC subunit A</fullName>
    </alternativeName>
</protein>
<dbReference type="Gene3D" id="1.20.1580.10">
    <property type="entry name" value="ABC transporter ATPase like domain"/>
    <property type="match status" value="2"/>
</dbReference>
<evidence type="ECO:0000256" key="2">
    <source>
        <dbReference type="ARBA" id="ARBA00022490"/>
    </source>
</evidence>
<dbReference type="EMBL" id="ATFC01000007">
    <property type="protein sequence ID" value="EPF47259.1"/>
    <property type="molecule type" value="Genomic_DNA"/>
</dbReference>
<evidence type="ECO:0000256" key="5">
    <source>
        <dbReference type="ARBA" id="ARBA00022741"/>
    </source>
</evidence>
<dbReference type="SUPFAM" id="SSF52540">
    <property type="entry name" value="P-loop containing nucleoside triphosphate hydrolases"/>
    <property type="match status" value="2"/>
</dbReference>
<evidence type="ECO:0000256" key="10">
    <source>
        <dbReference type="ARBA" id="ARBA00022840"/>
    </source>
</evidence>
<evidence type="ECO:0000256" key="6">
    <source>
        <dbReference type="ARBA" id="ARBA00022763"/>
    </source>
</evidence>
<keyword evidence="13" id="KW-0234">DNA repair</keyword>
<evidence type="ECO:0000256" key="8">
    <source>
        <dbReference type="ARBA" id="ARBA00022771"/>
    </source>
</evidence>